<dbReference type="EMBL" id="AACB03000003">
    <property type="protein sequence ID" value="KAE8303346.1"/>
    <property type="molecule type" value="Genomic_DNA"/>
</dbReference>
<comment type="caution">
    <text evidence="1">The sequence shown here is derived from an EMBL/GenBank/DDBJ whole genome shotgun (WGS) entry which is preliminary data.</text>
</comment>
<protein>
    <submittedName>
        <fullName evidence="1">Uncharacterized protein</fullName>
    </submittedName>
</protein>
<dbReference type="AlphaFoldDB" id="D3KI28"/>
<keyword evidence="2" id="KW-1185">Reference proteome</keyword>
<reference evidence="1 2" key="1">
    <citation type="journal article" date="2007" name="Science">
        <title>Genomic minimalism in the early diverging intestinal parasite Giardia lamblia.</title>
        <authorList>
            <person name="Morrison H.G."/>
            <person name="McArthur A.G."/>
            <person name="Gillin F.D."/>
            <person name="Aley S.B."/>
            <person name="Adam R.D."/>
            <person name="Olsen G.J."/>
            <person name="Best A.A."/>
            <person name="Cande W.Z."/>
            <person name="Chen F."/>
            <person name="Cipriano M.J."/>
            <person name="Davids B.J."/>
            <person name="Dawson S.C."/>
            <person name="Elmendorf H.G."/>
            <person name="Hehl A.B."/>
            <person name="Holder M.E."/>
            <person name="Huse S.M."/>
            <person name="Kim U.U."/>
            <person name="Lasek-Nesselquist E."/>
            <person name="Manning G."/>
            <person name="Nigam A."/>
            <person name="Nixon J.E."/>
            <person name="Palm D."/>
            <person name="Passamaneck N.E."/>
            <person name="Prabhu A."/>
            <person name="Reich C.I."/>
            <person name="Reiner D.S."/>
            <person name="Samuelson J."/>
            <person name="Svard S.G."/>
            <person name="Sogin M.L."/>
        </authorList>
    </citation>
    <scope>NUCLEOTIDE SEQUENCE [LARGE SCALE GENOMIC DNA]</scope>
    <source>
        <strain evidence="1 2">WB C6</strain>
    </source>
</reference>
<dbReference type="OMA" id="PRIFHLV"/>
<dbReference type="InterPro" id="IPR016024">
    <property type="entry name" value="ARM-type_fold"/>
</dbReference>
<name>D3KI28_GIAIC</name>
<accession>D3KI28</accession>
<gene>
    <name evidence="1" type="ORF">GL50803_0015594</name>
</gene>
<dbReference type="Proteomes" id="UP000001548">
    <property type="component" value="Unassembled WGS sequence"/>
</dbReference>
<organism evidence="1 2">
    <name type="scientific">Giardia intestinalis (strain ATCC 50803 / WB clone C6)</name>
    <name type="common">Giardia lamblia</name>
    <dbReference type="NCBI Taxonomy" id="184922"/>
    <lineage>
        <taxon>Eukaryota</taxon>
        <taxon>Metamonada</taxon>
        <taxon>Diplomonadida</taxon>
        <taxon>Hexamitidae</taxon>
        <taxon>Giardiinae</taxon>
        <taxon>Giardia</taxon>
    </lineage>
</organism>
<dbReference type="HOGENOM" id="CLU_414171_0_0_1"/>
<dbReference type="SUPFAM" id="SSF48371">
    <property type="entry name" value="ARM repeat"/>
    <property type="match status" value="1"/>
</dbReference>
<sequence length="663" mass="74112">MLYERFTSQVRNLESKDDRCLAVEREVAPSMRIVRAGYLASEKACRRMRAALLKLILADTISDNIDGGLINNPSRIQEVIPMAASLLARPAIQDKVVGILALEYADPPLVIWEHFLLNSVCRELSTSGSSDGARIMLGYLARSMPRTESLIEAVVPEALSLLRKGGPQTIVPCYVFLGSLTDYKSQFLRVSFAKAIHAIEDDMDLIESGSLSWKLIQGSVFFATRLLSTDYYSQLVTDTYLMKLLNVWDNITEGSWPRSFDFYHGVLNPFLQLAVIKLLGSQISRLPSEAIATFQKVIWRYLRAPRMQVTEGPDNSPDEHYSNIRAGMLIECSMTVILNRCLHTPELLEDVFPRIFHLVASPGGKRSLMIGFNRLADVLQSSPDLSVYLPKLRPTITPIISNLANGSDNTVAHAGCRLALALMETNMLNPQVVVLAVTQCIDRFSFDYETKTKFLMEAVDLLRTRLTSNPETTTMMIFFVINKMGFLSLSWMRETAGFCYREYGCDPAKAPGILTLFGRALHQYHSYNVLLIVLLTVSEMLYSSIDIFLTSTATYISLDNLRNVFQQIAATYTDTHMGRQAIIRDGYATLCLVILALNSASLEPIETLVQSLGLHTSSTQQTTLKKLLSESRTAEDALSMLRNDVLLSVDKAFTLESNGWLIN</sequence>
<proteinExistence type="predicted"/>
<evidence type="ECO:0000313" key="2">
    <source>
        <dbReference type="Proteomes" id="UP000001548"/>
    </source>
</evidence>
<dbReference type="VEuPathDB" id="GiardiaDB:GL50803_15594"/>
<evidence type="ECO:0000313" key="1">
    <source>
        <dbReference type="EMBL" id="KAE8303346.1"/>
    </source>
</evidence>